<sequence>MFSLVRLAQILATLFLHIPLTEVSDTKSMAHSKVILFHDVWARSVCHPLERLVEVDQEYPGIVEYIISPRCVPLHRCAGCCNDELLQCTPTLTHNITIQLLKISPAQMTGQYAEFSFLEHHSCECRPKQNIIKSKSRQWLSRPYRGRKEKKGKGKTKHGSRYHNHFS</sequence>
<organism evidence="7 8">
    <name type="scientific">Silurus meridionalis</name>
    <name type="common">Southern catfish</name>
    <name type="synonym">Silurus soldatovi meridionalis</name>
    <dbReference type="NCBI Taxonomy" id="175797"/>
    <lineage>
        <taxon>Eukaryota</taxon>
        <taxon>Metazoa</taxon>
        <taxon>Chordata</taxon>
        <taxon>Craniata</taxon>
        <taxon>Vertebrata</taxon>
        <taxon>Euteleostomi</taxon>
        <taxon>Actinopterygii</taxon>
        <taxon>Neopterygii</taxon>
        <taxon>Teleostei</taxon>
        <taxon>Ostariophysi</taxon>
        <taxon>Siluriformes</taxon>
        <taxon>Siluridae</taxon>
        <taxon>Silurus</taxon>
    </lineage>
</organism>
<gene>
    <name evidence="7" type="ORF">HF521_012107</name>
</gene>
<dbReference type="GO" id="GO:0038084">
    <property type="term" value="P:vascular endothelial growth factor signaling pathway"/>
    <property type="evidence" value="ECO:0007669"/>
    <property type="project" value="TreeGrafter"/>
</dbReference>
<evidence type="ECO:0000313" key="7">
    <source>
        <dbReference type="EMBL" id="KAF7690303.1"/>
    </source>
</evidence>
<reference evidence="7" key="1">
    <citation type="submission" date="2020-08" db="EMBL/GenBank/DDBJ databases">
        <title>Chromosome-level assembly of Southern catfish (Silurus meridionalis) provides insights into visual adaptation to the nocturnal and benthic lifestyles.</title>
        <authorList>
            <person name="Zhang Y."/>
            <person name="Wang D."/>
            <person name="Peng Z."/>
        </authorList>
    </citation>
    <scope>NUCLEOTIDE SEQUENCE</scope>
    <source>
        <strain evidence="7">SWU-2019-XX</strain>
        <tissue evidence="7">Muscle</tissue>
    </source>
</reference>
<keyword evidence="2" id="KW-1015">Disulfide bond</keyword>
<evidence type="ECO:0000256" key="1">
    <source>
        <dbReference type="ARBA" id="ARBA00023030"/>
    </source>
</evidence>
<protein>
    <recommendedName>
        <fullName evidence="6">Platelet-derived growth factor (PDGF) family profile domain-containing protein</fullName>
    </recommendedName>
</protein>
<comment type="caution">
    <text evidence="7">The sequence shown here is derived from an EMBL/GenBank/DDBJ whole genome shotgun (WGS) entry which is preliminary data.</text>
</comment>
<dbReference type="GO" id="GO:0016020">
    <property type="term" value="C:membrane"/>
    <property type="evidence" value="ECO:0007669"/>
    <property type="project" value="InterPro"/>
</dbReference>
<dbReference type="SUPFAM" id="SSF57501">
    <property type="entry name" value="Cystine-knot cytokines"/>
    <property type="match status" value="1"/>
</dbReference>
<dbReference type="GO" id="GO:0060754">
    <property type="term" value="P:positive regulation of mast cell chemotaxis"/>
    <property type="evidence" value="ECO:0007669"/>
    <property type="project" value="TreeGrafter"/>
</dbReference>
<dbReference type="GO" id="GO:0008083">
    <property type="term" value="F:growth factor activity"/>
    <property type="evidence" value="ECO:0007669"/>
    <property type="project" value="UniProtKB-KW"/>
</dbReference>
<dbReference type="PANTHER" id="PTHR12025:SF9">
    <property type="entry name" value="PLACENTA GROWTH FACTOR"/>
    <property type="match status" value="1"/>
</dbReference>
<dbReference type="Pfam" id="PF00341">
    <property type="entry name" value="PDGF"/>
    <property type="match status" value="1"/>
</dbReference>
<dbReference type="GO" id="GO:0001666">
    <property type="term" value="P:response to hypoxia"/>
    <property type="evidence" value="ECO:0007669"/>
    <property type="project" value="TreeGrafter"/>
</dbReference>
<dbReference type="GO" id="GO:0050930">
    <property type="term" value="P:induction of positive chemotaxis"/>
    <property type="evidence" value="ECO:0007669"/>
    <property type="project" value="TreeGrafter"/>
</dbReference>
<feature type="signal peptide" evidence="5">
    <location>
        <begin position="1"/>
        <end position="23"/>
    </location>
</feature>
<dbReference type="CDD" id="cd00135">
    <property type="entry name" value="PDGF"/>
    <property type="match status" value="1"/>
</dbReference>
<dbReference type="Gene3D" id="2.10.90.10">
    <property type="entry name" value="Cystine-knot cytokines"/>
    <property type="match status" value="1"/>
</dbReference>
<dbReference type="InterPro" id="IPR050507">
    <property type="entry name" value="PDGF/VEGF_growth_factor"/>
</dbReference>
<feature type="chain" id="PRO_5035834193" description="Platelet-derived growth factor (PDGF) family profile domain-containing protein" evidence="5">
    <location>
        <begin position="24"/>
        <end position="167"/>
    </location>
</feature>
<evidence type="ECO:0000256" key="3">
    <source>
        <dbReference type="RuleBase" id="RU003818"/>
    </source>
</evidence>
<dbReference type="AlphaFoldDB" id="A0A8T0AFQ6"/>
<dbReference type="GO" id="GO:0005172">
    <property type="term" value="F:vascular endothelial growth factor receptor binding"/>
    <property type="evidence" value="ECO:0007669"/>
    <property type="project" value="TreeGrafter"/>
</dbReference>
<dbReference type="GO" id="GO:0045766">
    <property type="term" value="P:positive regulation of angiogenesis"/>
    <property type="evidence" value="ECO:0007669"/>
    <property type="project" value="TreeGrafter"/>
</dbReference>
<accession>A0A8T0AFQ6</accession>
<feature type="region of interest" description="Disordered" evidence="4">
    <location>
        <begin position="143"/>
        <end position="167"/>
    </location>
</feature>
<evidence type="ECO:0000259" key="6">
    <source>
        <dbReference type="PROSITE" id="PS50278"/>
    </source>
</evidence>
<dbReference type="InterPro" id="IPR023581">
    <property type="entry name" value="PD_growth_factor_CS"/>
</dbReference>
<dbReference type="PROSITE" id="PS00249">
    <property type="entry name" value="PDGF_1"/>
    <property type="match status" value="1"/>
</dbReference>
<dbReference type="GO" id="GO:0042056">
    <property type="term" value="F:chemoattractant activity"/>
    <property type="evidence" value="ECO:0007669"/>
    <property type="project" value="TreeGrafter"/>
</dbReference>
<dbReference type="EMBL" id="JABFDY010000023">
    <property type="protein sequence ID" value="KAF7690303.1"/>
    <property type="molecule type" value="Genomic_DNA"/>
</dbReference>
<feature type="domain" description="Platelet-derived growth factor (PDGF) family profile" evidence="6">
    <location>
        <begin position="33"/>
        <end position="130"/>
    </location>
</feature>
<comment type="similarity">
    <text evidence="3">Belongs to the PDGF/VEGF growth factor family.</text>
</comment>
<evidence type="ECO:0000313" key="8">
    <source>
        <dbReference type="Proteomes" id="UP000606274"/>
    </source>
</evidence>
<dbReference type="SMART" id="SM00141">
    <property type="entry name" value="PDGF"/>
    <property type="match status" value="1"/>
</dbReference>
<keyword evidence="1 3" id="KW-0339">Growth factor</keyword>
<proteinExistence type="inferred from homology"/>
<dbReference type="InterPro" id="IPR029034">
    <property type="entry name" value="Cystine-knot_cytokine"/>
</dbReference>
<evidence type="ECO:0000256" key="5">
    <source>
        <dbReference type="SAM" id="SignalP"/>
    </source>
</evidence>
<dbReference type="PANTHER" id="PTHR12025">
    <property type="entry name" value="VASCULAR ENDOTHELIAL GROWTH FACTOR"/>
    <property type="match status" value="1"/>
</dbReference>
<keyword evidence="5" id="KW-0732">Signal</keyword>
<evidence type="ECO:0000256" key="4">
    <source>
        <dbReference type="SAM" id="MobiDB-lite"/>
    </source>
</evidence>
<feature type="compositionally biased region" description="Basic residues" evidence="4">
    <location>
        <begin position="144"/>
        <end position="167"/>
    </location>
</feature>
<keyword evidence="8" id="KW-1185">Reference proteome</keyword>
<dbReference type="Proteomes" id="UP000606274">
    <property type="component" value="Unassembled WGS sequence"/>
</dbReference>
<dbReference type="PROSITE" id="PS50278">
    <property type="entry name" value="PDGF_2"/>
    <property type="match status" value="1"/>
</dbReference>
<name>A0A8T0AFQ6_SILME</name>
<dbReference type="GO" id="GO:0001938">
    <property type="term" value="P:positive regulation of endothelial cell proliferation"/>
    <property type="evidence" value="ECO:0007669"/>
    <property type="project" value="TreeGrafter"/>
</dbReference>
<dbReference type="GO" id="GO:0002040">
    <property type="term" value="P:sprouting angiogenesis"/>
    <property type="evidence" value="ECO:0007669"/>
    <property type="project" value="TreeGrafter"/>
</dbReference>
<dbReference type="OrthoDB" id="6370328at2759"/>
<dbReference type="GO" id="GO:0005615">
    <property type="term" value="C:extracellular space"/>
    <property type="evidence" value="ECO:0007669"/>
    <property type="project" value="TreeGrafter"/>
</dbReference>
<dbReference type="GO" id="GO:0048010">
    <property type="term" value="P:vascular endothelial growth factor receptor signaling pathway"/>
    <property type="evidence" value="ECO:0007669"/>
    <property type="project" value="TreeGrafter"/>
</dbReference>
<dbReference type="InterPro" id="IPR000072">
    <property type="entry name" value="PDGF/VEGF_dom"/>
</dbReference>
<evidence type="ECO:0000256" key="2">
    <source>
        <dbReference type="ARBA" id="ARBA00023157"/>
    </source>
</evidence>